<evidence type="ECO:0000256" key="12">
    <source>
        <dbReference type="ARBA" id="ARBA00070128"/>
    </source>
</evidence>
<evidence type="ECO:0000256" key="4">
    <source>
        <dbReference type="ARBA" id="ARBA00022763"/>
    </source>
</evidence>
<dbReference type="OrthoDB" id="9804325at2"/>
<dbReference type="SMART" id="SM00487">
    <property type="entry name" value="DEXDc"/>
    <property type="match status" value="1"/>
</dbReference>
<sequence>MNDAVSPLIAKSGAFQDVLKCIRGGQLPCSVFGVTPHAKPYFAEAAARGSGRQVLCVTNTEQAAREYAAAAGVLFPENDYSIRAAQAKGREEELVRVKVMKNAGIIKKPVFLSIRAFLGKLVPKEKFDGTCLLIEAGKSYDGEFLMQELARNGYERVGTVYSRGEFARRGEILDIYPPDSKMPLRVTFFDDEVESIRTFDSETQRSAGKPMEEYRLPPAREVVLGEEEKEKLSAYLGKQENKRLADSIMADVEEYGSFENADTFLPVMFTPAYIADYFPDAILMFDDFERIYGEAKRILTEFADIAAHLVAEGEAFPIQGESMGELRALIQNKTADVIDMAGTKNARLKTVSEVDMDMHGAVEYRGRIDQLVRDLLDRREHGYSVRMFAGGKAQALSSALAELDVIAPVEKAMSAPLSVSGDYVSYGFEIPSGKLLVLGANDIYGRVKKAPVKKQRQHAEEDIFSDLSPGDFVVHDVHGKGKYLGLKTLEAGGTVAEYMEIEYRGGDKLYIPTAQIDRVQKYIGSEDAPPQLSKLGGREWEAAKTKARESALKLAFDLVDLYAQRFESKGHAFPEDTVWQNQFEDSFEYEETEGQLQSIEEIKKDMESPRVMDRLLLGDVGYGKTEVAMRAAMKAVTDGKQVAVLVPTTLLARQHLKTFRERFRDFPVTIAGLTRFSKGRHKQVLEDLRRGKIDIIIGTHRLLSNDVKFNDLGLLIVDEEQRFGVTHKEKIKLLKQSVDVLTLSATPIPRTLEMSLVGIRDMSTLDTPPSMRKQPYSYVMRYSDGLLRDAVMREIDRGGQAYFVCRRINEMDQLVADVKRNVPEARVAAAHGQMSEAELERVVGGFIDGEYDVLVCTTIIESGIDIPSVNTIIVYEADKFGLSQLYQLKGRVGRSDKNAYAYFTYLGDGSMKENAAKRMAAIREFTQLGSGFKIAMRDLQIRGAGNLLGPEQSGHMATVGYAMYCKLMREAVMTAKGRHVEADFETAVELGVPAYIPDSYISNQTDKMDIYKLISKIKTVADAKSAAKEIADRYGKIPKEVNNLIVTAAVKSYAAAAGIASVIKKADGIELKYSETVNPNVKKLLKMVSGRANDVILRPSTPPVLVYRTERGFDTNAFLEFLGGIKLRRRKS</sequence>
<dbReference type="PANTHER" id="PTHR47964:SF1">
    <property type="entry name" value="ATP-DEPENDENT DNA HELICASE HOMOLOG RECG, CHLOROPLASTIC"/>
    <property type="match status" value="1"/>
</dbReference>
<dbReference type="SMART" id="SM00982">
    <property type="entry name" value="TRCF"/>
    <property type="match status" value="1"/>
</dbReference>
<dbReference type="AlphaFoldDB" id="A0A136Q8C1"/>
<comment type="function">
    <text evidence="13">Couples transcription and DNA repair by recognizing RNA polymerase (RNAP) stalled at DNA lesions. Mediates ATP-dependent release of RNAP and its truncated transcript from the DNA, and recruitment of nucleotide excision repair machinery to the damaged site.</text>
</comment>
<evidence type="ECO:0000256" key="1">
    <source>
        <dbReference type="ARBA" id="ARBA00004496"/>
    </source>
</evidence>
<dbReference type="GO" id="GO:0005524">
    <property type="term" value="F:ATP binding"/>
    <property type="evidence" value="ECO:0007669"/>
    <property type="project" value="UniProtKB-UniRule"/>
</dbReference>
<keyword evidence="17" id="KW-1185">Reference proteome</keyword>
<dbReference type="GO" id="GO:0003678">
    <property type="term" value="F:DNA helicase activity"/>
    <property type="evidence" value="ECO:0007669"/>
    <property type="project" value="TreeGrafter"/>
</dbReference>
<evidence type="ECO:0000259" key="15">
    <source>
        <dbReference type="PROSITE" id="PS51194"/>
    </source>
</evidence>
<dbReference type="InterPro" id="IPR004576">
    <property type="entry name" value="Mfd"/>
</dbReference>
<dbReference type="GO" id="GO:0005737">
    <property type="term" value="C:cytoplasm"/>
    <property type="evidence" value="ECO:0007669"/>
    <property type="project" value="UniProtKB-SubCell"/>
</dbReference>
<dbReference type="Pfam" id="PF17757">
    <property type="entry name" value="UvrB_inter"/>
    <property type="match status" value="1"/>
</dbReference>
<dbReference type="InterPro" id="IPR014001">
    <property type="entry name" value="Helicase_ATP-bd"/>
</dbReference>
<evidence type="ECO:0000313" key="16">
    <source>
        <dbReference type="EMBL" id="KXK66915.1"/>
    </source>
</evidence>
<dbReference type="InterPro" id="IPR001650">
    <property type="entry name" value="Helicase_C-like"/>
</dbReference>
<keyword evidence="3 13" id="KW-0547">Nucleotide-binding</keyword>
<evidence type="ECO:0000256" key="7">
    <source>
        <dbReference type="ARBA" id="ARBA00022840"/>
    </source>
</evidence>
<evidence type="ECO:0000256" key="3">
    <source>
        <dbReference type="ARBA" id="ARBA00022741"/>
    </source>
</evidence>
<dbReference type="CDD" id="cd17991">
    <property type="entry name" value="DEXHc_TRCF"/>
    <property type="match status" value="1"/>
</dbReference>
<evidence type="ECO:0000256" key="11">
    <source>
        <dbReference type="ARBA" id="ARBA00061399"/>
    </source>
</evidence>
<dbReference type="Gene3D" id="3.40.50.11180">
    <property type="match status" value="1"/>
</dbReference>
<dbReference type="FunFam" id="3.40.50.300:FF:000546">
    <property type="entry name" value="Transcription-repair-coupling factor"/>
    <property type="match status" value="1"/>
</dbReference>
<dbReference type="SMART" id="SM00490">
    <property type="entry name" value="HELICc"/>
    <property type="match status" value="1"/>
</dbReference>
<dbReference type="RefSeq" id="WP_066523497.1">
    <property type="nucleotide sequence ID" value="NZ_CABMOF010000020.1"/>
</dbReference>
<dbReference type="HAMAP" id="MF_00969">
    <property type="entry name" value="TRCF"/>
    <property type="match status" value="1"/>
</dbReference>
<dbReference type="Proteomes" id="UP000070366">
    <property type="component" value="Unassembled WGS sequence"/>
</dbReference>
<accession>A0A136Q8C1</accession>
<dbReference type="GO" id="GO:0016787">
    <property type="term" value="F:hydrolase activity"/>
    <property type="evidence" value="ECO:0007669"/>
    <property type="project" value="UniProtKB-KW"/>
</dbReference>
<dbReference type="InterPro" id="IPR003711">
    <property type="entry name" value="CarD-like/TRCF_RID"/>
</dbReference>
<keyword evidence="6" id="KW-0347">Helicase</keyword>
<keyword evidence="9 13" id="KW-0234">DNA repair</keyword>
<dbReference type="Pfam" id="PF00271">
    <property type="entry name" value="Helicase_C"/>
    <property type="match status" value="1"/>
</dbReference>
<dbReference type="SUPFAM" id="SSF143517">
    <property type="entry name" value="TRCF domain-like"/>
    <property type="match status" value="1"/>
</dbReference>
<dbReference type="SMART" id="SM01058">
    <property type="entry name" value="CarD_TRCF"/>
    <property type="match status" value="1"/>
</dbReference>
<comment type="subcellular location">
    <subcellularLocation>
        <location evidence="1 13">Cytoplasm</location>
    </subcellularLocation>
</comment>
<evidence type="ECO:0000256" key="5">
    <source>
        <dbReference type="ARBA" id="ARBA00022801"/>
    </source>
</evidence>
<dbReference type="InterPro" id="IPR047112">
    <property type="entry name" value="RecG/Mfd"/>
</dbReference>
<dbReference type="PANTHER" id="PTHR47964">
    <property type="entry name" value="ATP-DEPENDENT DNA HELICASE HOMOLOG RECG, CHLOROPLASTIC"/>
    <property type="match status" value="1"/>
</dbReference>
<organism evidence="16 17">
    <name type="scientific">Christensenella minuta</name>
    <dbReference type="NCBI Taxonomy" id="626937"/>
    <lineage>
        <taxon>Bacteria</taxon>
        <taxon>Bacillati</taxon>
        <taxon>Bacillota</taxon>
        <taxon>Clostridia</taxon>
        <taxon>Christensenellales</taxon>
        <taxon>Christensenellaceae</taxon>
        <taxon>Christensenella</taxon>
    </lineage>
</organism>
<protein>
    <recommendedName>
        <fullName evidence="12 13">Transcription-repair-coupling factor</fullName>
        <shortName evidence="13">TRCF</shortName>
        <ecNumber evidence="13">3.6.4.-</ecNumber>
    </recommendedName>
</protein>
<dbReference type="NCBIfam" id="TIGR00580">
    <property type="entry name" value="mfd"/>
    <property type="match status" value="1"/>
</dbReference>
<name>A0A136Q8C1_9FIRM</name>
<feature type="domain" description="Helicase ATP-binding" evidence="14">
    <location>
        <begin position="605"/>
        <end position="765"/>
    </location>
</feature>
<dbReference type="SUPFAM" id="SSF141259">
    <property type="entry name" value="CarD-like"/>
    <property type="match status" value="1"/>
</dbReference>
<dbReference type="InterPro" id="IPR041471">
    <property type="entry name" value="UvrB_inter"/>
</dbReference>
<keyword evidence="8 13" id="KW-0238">DNA-binding</keyword>
<evidence type="ECO:0000259" key="14">
    <source>
        <dbReference type="PROSITE" id="PS51192"/>
    </source>
</evidence>
<dbReference type="PROSITE" id="PS51194">
    <property type="entry name" value="HELICASE_CTER"/>
    <property type="match status" value="1"/>
</dbReference>
<dbReference type="EMBL" id="LSZW01000022">
    <property type="protein sequence ID" value="KXK66915.1"/>
    <property type="molecule type" value="Genomic_DNA"/>
</dbReference>
<comment type="similarity">
    <text evidence="10 13">In the N-terminal section; belongs to the UvrB family.</text>
</comment>
<feature type="domain" description="Helicase C-terminal" evidence="15">
    <location>
        <begin position="787"/>
        <end position="940"/>
    </location>
</feature>
<evidence type="ECO:0000256" key="8">
    <source>
        <dbReference type="ARBA" id="ARBA00023125"/>
    </source>
</evidence>
<dbReference type="Gene3D" id="3.30.2060.10">
    <property type="entry name" value="Penicillin-binding protein 1b domain"/>
    <property type="match status" value="1"/>
</dbReference>
<reference evidence="16 17" key="1">
    <citation type="submission" date="2016-02" db="EMBL/GenBank/DDBJ databases">
        <authorList>
            <person name="Wen L."/>
            <person name="He K."/>
            <person name="Yang H."/>
        </authorList>
    </citation>
    <scope>NUCLEOTIDE SEQUENCE [LARGE SCALE GENOMIC DNA]</scope>
    <source>
        <strain evidence="16 17">DSM 22607</strain>
    </source>
</reference>
<dbReference type="EC" id="3.6.4.-" evidence="13"/>
<dbReference type="InterPro" id="IPR036101">
    <property type="entry name" value="CarD-like/TRCF_RID_sf"/>
</dbReference>
<dbReference type="STRING" id="626937.HMPREF3293_00219"/>
<proteinExistence type="inferred from homology"/>
<evidence type="ECO:0000256" key="9">
    <source>
        <dbReference type="ARBA" id="ARBA00023204"/>
    </source>
</evidence>
<evidence type="ECO:0000256" key="2">
    <source>
        <dbReference type="ARBA" id="ARBA00022490"/>
    </source>
</evidence>
<comment type="similarity">
    <text evidence="11 13">In the C-terminal section; belongs to the helicase family. RecG subfamily.</text>
</comment>
<keyword evidence="4 13" id="KW-0227">DNA damage</keyword>
<evidence type="ECO:0000313" key="17">
    <source>
        <dbReference type="Proteomes" id="UP000070366"/>
    </source>
</evidence>
<dbReference type="Pfam" id="PF00270">
    <property type="entry name" value="DEAD"/>
    <property type="match status" value="1"/>
</dbReference>
<keyword evidence="7 13" id="KW-0067">ATP-binding</keyword>
<dbReference type="InterPro" id="IPR027417">
    <property type="entry name" value="P-loop_NTPase"/>
</dbReference>
<dbReference type="InterPro" id="IPR011545">
    <property type="entry name" value="DEAD/DEAH_box_helicase_dom"/>
</dbReference>
<dbReference type="Pfam" id="PF03461">
    <property type="entry name" value="TRCF"/>
    <property type="match status" value="1"/>
</dbReference>
<dbReference type="Pfam" id="PF02559">
    <property type="entry name" value="CarD_TRCF_RID"/>
    <property type="match status" value="1"/>
</dbReference>
<dbReference type="Gene3D" id="3.40.50.300">
    <property type="entry name" value="P-loop containing nucleotide triphosphate hydrolases"/>
    <property type="match status" value="2"/>
</dbReference>
<gene>
    <name evidence="13" type="primary">mfd</name>
    <name evidence="16" type="ORF">HMPREF3293_00219</name>
</gene>
<keyword evidence="5 13" id="KW-0378">Hydrolase</keyword>
<dbReference type="GO" id="GO:0003684">
    <property type="term" value="F:damaged DNA binding"/>
    <property type="evidence" value="ECO:0007669"/>
    <property type="project" value="InterPro"/>
</dbReference>
<evidence type="ECO:0000256" key="6">
    <source>
        <dbReference type="ARBA" id="ARBA00022806"/>
    </source>
</evidence>
<dbReference type="Gene3D" id="3.90.1150.50">
    <property type="entry name" value="Transcription-repair-coupling factor, D7 domain"/>
    <property type="match status" value="1"/>
</dbReference>
<dbReference type="KEGG" id="cmiu:B1H56_06825"/>
<keyword evidence="2 13" id="KW-0963">Cytoplasm</keyword>
<dbReference type="InterPro" id="IPR005118">
    <property type="entry name" value="TRCF_C"/>
</dbReference>
<dbReference type="SUPFAM" id="SSF52540">
    <property type="entry name" value="P-loop containing nucleoside triphosphate hydrolases"/>
    <property type="match status" value="2"/>
</dbReference>
<comment type="caution">
    <text evidence="16">The sequence shown here is derived from an EMBL/GenBank/DDBJ whole genome shotgun (WGS) entry which is preliminary data.</text>
</comment>
<dbReference type="InterPro" id="IPR037235">
    <property type="entry name" value="TRCF-like_C_D7"/>
</dbReference>
<dbReference type="GO" id="GO:0006355">
    <property type="term" value="P:regulation of DNA-templated transcription"/>
    <property type="evidence" value="ECO:0007669"/>
    <property type="project" value="UniProtKB-UniRule"/>
</dbReference>
<evidence type="ECO:0000256" key="10">
    <source>
        <dbReference type="ARBA" id="ARBA00061104"/>
    </source>
</evidence>
<dbReference type="GO" id="GO:0000716">
    <property type="term" value="P:transcription-coupled nucleotide-excision repair, DNA damage recognition"/>
    <property type="evidence" value="ECO:0007669"/>
    <property type="project" value="UniProtKB-UniRule"/>
</dbReference>
<dbReference type="PATRIC" id="fig|626937.4.peg.221"/>
<dbReference type="PROSITE" id="PS51192">
    <property type="entry name" value="HELICASE_ATP_BIND_1"/>
    <property type="match status" value="1"/>
</dbReference>
<evidence type="ECO:0000256" key="13">
    <source>
        <dbReference type="HAMAP-Rule" id="MF_00969"/>
    </source>
</evidence>
<dbReference type="Gene3D" id="2.40.10.170">
    <property type="match status" value="1"/>
</dbReference>